<keyword evidence="1" id="KW-0862">Zinc</keyword>
<sequence length="431" mass="47303">MHGFAAGVGILVMSDEPWLRLRCLSLNVMCDPFRRQCQAGSLTGAVHLSNEAIPAQRKPVFTSPCPQCSLGFSSASGLKRHLAGHQRNPTAHLAHLVNANGFRCNICGTVFNSQIGLSQHRRRSHPVEYNEEKLARRATSQYSWSTLEDASLKRMASNLFRPGEAKKVLYTRLASLFPTWSAETIKKRLQHLSWNPSNPNESTLNFPVPTSSNPDSRNQPQSSTGTPIITAPATCLHTDQSTSDSTVPLHEVQQYVDELADSLQNASTQATDSNVLFPSQRLRQPLSIRTLDNTTYSSNFPHSPTAVFTPLPVESNAVDNHSNPDNPCDPSPINPVHTHYVASQASIAPSDIDYRQPPQTMPPHFPETHGPCDITKRHAYQTLSPTCPISQSLSPTAHECLLLETLSHTQTLHLTSSPSNISPTHSCPTLP</sequence>
<dbReference type="SUPFAM" id="SSF57667">
    <property type="entry name" value="beta-beta-alpha zinc fingers"/>
    <property type="match status" value="1"/>
</dbReference>
<reference evidence="4" key="1">
    <citation type="submission" date="2019-07" db="EMBL/GenBank/DDBJ databases">
        <title>Annotation for the trematode Paragonimus miyazaki's.</title>
        <authorList>
            <person name="Choi Y.-J."/>
        </authorList>
    </citation>
    <scope>NUCLEOTIDE SEQUENCE</scope>
    <source>
        <strain evidence="4">Japan</strain>
    </source>
</reference>
<keyword evidence="1" id="KW-0863">Zinc-finger</keyword>
<accession>A0A8S9YCX3</accession>
<evidence type="ECO:0000313" key="4">
    <source>
        <dbReference type="EMBL" id="KAF7234142.1"/>
    </source>
</evidence>
<evidence type="ECO:0000259" key="3">
    <source>
        <dbReference type="PROSITE" id="PS50157"/>
    </source>
</evidence>
<feature type="compositionally biased region" description="Polar residues" evidence="2">
    <location>
        <begin position="193"/>
        <end position="227"/>
    </location>
</feature>
<keyword evidence="5" id="KW-1185">Reference proteome</keyword>
<dbReference type="PROSITE" id="PS00028">
    <property type="entry name" value="ZINC_FINGER_C2H2_1"/>
    <property type="match status" value="2"/>
</dbReference>
<gene>
    <name evidence="4" type="ORF">EG68_12512</name>
</gene>
<dbReference type="EMBL" id="JTDE01011985">
    <property type="protein sequence ID" value="KAF7234142.1"/>
    <property type="molecule type" value="Genomic_DNA"/>
</dbReference>
<evidence type="ECO:0000256" key="2">
    <source>
        <dbReference type="SAM" id="MobiDB-lite"/>
    </source>
</evidence>
<proteinExistence type="predicted"/>
<comment type="caution">
    <text evidence="4">The sequence shown here is derived from an EMBL/GenBank/DDBJ whole genome shotgun (WGS) entry which is preliminary data.</text>
</comment>
<dbReference type="PROSITE" id="PS50157">
    <property type="entry name" value="ZINC_FINGER_C2H2_2"/>
    <property type="match status" value="2"/>
</dbReference>
<dbReference type="GO" id="GO:0008270">
    <property type="term" value="F:zinc ion binding"/>
    <property type="evidence" value="ECO:0007669"/>
    <property type="project" value="UniProtKB-KW"/>
</dbReference>
<name>A0A8S9YCX3_9TREM</name>
<dbReference type="InterPro" id="IPR036236">
    <property type="entry name" value="Znf_C2H2_sf"/>
</dbReference>
<dbReference type="OrthoDB" id="10070352at2759"/>
<keyword evidence="1" id="KW-0479">Metal-binding</keyword>
<feature type="non-terminal residue" evidence="4">
    <location>
        <position position="1"/>
    </location>
</feature>
<evidence type="ECO:0000256" key="1">
    <source>
        <dbReference type="PROSITE-ProRule" id="PRU00042"/>
    </source>
</evidence>
<dbReference type="InterPro" id="IPR013087">
    <property type="entry name" value="Znf_C2H2_type"/>
</dbReference>
<organism evidence="4 5">
    <name type="scientific">Paragonimus skrjabini miyazakii</name>
    <dbReference type="NCBI Taxonomy" id="59628"/>
    <lineage>
        <taxon>Eukaryota</taxon>
        <taxon>Metazoa</taxon>
        <taxon>Spiralia</taxon>
        <taxon>Lophotrochozoa</taxon>
        <taxon>Platyhelminthes</taxon>
        <taxon>Trematoda</taxon>
        <taxon>Digenea</taxon>
        <taxon>Plagiorchiida</taxon>
        <taxon>Troglotremata</taxon>
        <taxon>Troglotrematidae</taxon>
        <taxon>Paragonimus</taxon>
    </lineage>
</organism>
<dbReference type="Proteomes" id="UP000822476">
    <property type="component" value="Unassembled WGS sequence"/>
</dbReference>
<dbReference type="AlphaFoldDB" id="A0A8S9YCX3"/>
<protein>
    <recommendedName>
        <fullName evidence="3">C2H2-type domain-containing protein</fullName>
    </recommendedName>
</protein>
<evidence type="ECO:0000313" key="5">
    <source>
        <dbReference type="Proteomes" id="UP000822476"/>
    </source>
</evidence>
<dbReference type="Gene3D" id="3.30.160.60">
    <property type="entry name" value="Classic Zinc Finger"/>
    <property type="match status" value="1"/>
</dbReference>
<feature type="domain" description="C2H2-type" evidence="3">
    <location>
        <begin position="102"/>
        <end position="130"/>
    </location>
</feature>
<dbReference type="Pfam" id="PF00096">
    <property type="entry name" value="zf-C2H2"/>
    <property type="match status" value="2"/>
</dbReference>
<feature type="domain" description="C2H2-type" evidence="3">
    <location>
        <begin position="63"/>
        <end position="90"/>
    </location>
</feature>
<dbReference type="SMART" id="SM00355">
    <property type="entry name" value="ZnF_C2H2"/>
    <property type="match status" value="2"/>
</dbReference>
<feature type="region of interest" description="Disordered" evidence="2">
    <location>
        <begin position="193"/>
        <end position="229"/>
    </location>
</feature>